<proteinExistence type="inferred from homology"/>
<dbReference type="InterPro" id="IPR006650">
    <property type="entry name" value="A/AMP_deam_AS"/>
</dbReference>
<evidence type="ECO:0000256" key="2">
    <source>
        <dbReference type="ARBA" id="ARBA00006676"/>
    </source>
</evidence>
<dbReference type="InterPro" id="IPR001365">
    <property type="entry name" value="A_deaminase_dom"/>
</dbReference>
<dbReference type="Proteomes" id="UP000063699">
    <property type="component" value="Chromosome"/>
</dbReference>
<dbReference type="NCBIfam" id="TIGR01430">
    <property type="entry name" value="aden_deam"/>
    <property type="match status" value="1"/>
</dbReference>
<dbReference type="Gene3D" id="3.20.20.140">
    <property type="entry name" value="Metal-dependent hydrolases"/>
    <property type="match status" value="1"/>
</dbReference>
<evidence type="ECO:0000313" key="7">
    <source>
        <dbReference type="EMBL" id="ALG15482.1"/>
    </source>
</evidence>
<dbReference type="GO" id="GO:0016814">
    <property type="term" value="F:hydrolase activity, acting on carbon-nitrogen (but not peptide) bonds, in cyclic amidines"/>
    <property type="evidence" value="ECO:0007669"/>
    <property type="project" value="UniProtKB-ARBA"/>
</dbReference>
<dbReference type="PANTHER" id="PTHR43114">
    <property type="entry name" value="ADENINE DEAMINASE"/>
    <property type="match status" value="1"/>
</dbReference>
<dbReference type="PANTHER" id="PTHR43114:SF6">
    <property type="entry name" value="ADENINE DEAMINASE"/>
    <property type="match status" value="1"/>
</dbReference>
<reference evidence="7 8" key="1">
    <citation type="submission" date="2015-07" db="EMBL/GenBank/DDBJ databases">
        <title>Genome sequencing of Kibdelosporangium phytohabitans.</title>
        <authorList>
            <person name="Qin S."/>
            <person name="Xing K."/>
        </authorList>
    </citation>
    <scope>NUCLEOTIDE SEQUENCE [LARGE SCALE GENOMIC DNA]</scope>
    <source>
        <strain evidence="7 8">KLBMP1111</strain>
    </source>
</reference>
<keyword evidence="8" id="KW-1185">Reference proteome</keyword>
<keyword evidence="3" id="KW-0479">Metal-binding</keyword>
<dbReference type="InterPro" id="IPR032466">
    <property type="entry name" value="Metal_Hydrolase"/>
</dbReference>
<accession>A0A0N9IIX5</accession>
<dbReference type="STRING" id="860235.AOZ06_42235"/>
<dbReference type="GO" id="GO:0009168">
    <property type="term" value="P:purine ribonucleoside monophosphate biosynthetic process"/>
    <property type="evidence" value="ECO:0007669"/>
    <property type="project" value="InterPro"/>
</dbReference>
<dbReference type="AlphaFoldDB" id="A0A0N9IIX5"/>
<evidence type="ECO:0000256" key="5">
    <source>
        <dbReference type="ARBA" id="ARBA00022833"/>
    </source>
</evidence>
<dbReference type="Pfam" id="PF00962">
    <property type="entry name" value="A_deaminase"/>
    <property type="match status" value="1"/>
</dbReference>
<sequence>MPKANLHLHLTGAMRPSTLVELAAVHGLTVPPPLPMGEAHPWEAFQTRYDAARAAIRSAEDLHRVVTEAIEDNLADGCTWLEIQLDPTSYAPLLGGFEPVIETALDAMDGKPCGLVVASSWARPGEHATALARLAVRYTKVVGFGLSNDERRGSVPDFVEAFRITGEAGLISVPHGGFYEGAWHVKACVDQLKARRIGHGLTAMREARTVQHLADHQVALEVCPTSYPPLGVASYESLPIGDLLNAGVPVALGSDDPLLFGAGVAAQYVIAREVIGLSDKQLAAVATHSITSSAAPGDIKRNTVEAIETWCAKIH</sequence>
<evidence type="ECO:0000256" key="3">
    <source>
        <dbReference type="ARBA" id="ARBA00022723"/>
    </source>
</evidence>
<comment type="similarity">
    <text evidence="2">Belongs to the metallo-dependent hydrolases superfamily. Adenosine and AMP deaminases family.</text>
</comment>
<feature type="domain" description="Adenosine deaminase" evidence="6">
    <location>
        <begin position="2"/>
        <end position="310"/>
    </location>
</feature>
<keyword evidence="5" id="KW-0862">Zinc</keyword>
<dbReference type="EMBL" id="CP012752">
    <property type="protein sequence ID" value="ALG15482.1"/>
    <property type="molecule type" value="Genomic_DNA"/>
</dbReference>
<dbReference type="GO" id="GO:0019239">
    <property type="term" value="F:deaminase activity"/>
    <property type="evidence" value="ECO:0007669"/>
    <property type="project" value="InterPro"/>
</dbReference>
<keyword evidence="4" id="KW-0378">Hydrolase</keyword>
<protein>
    <submittedName>
        <fullName evidence="7">Adenosine deaminase</fullName>
    </submittedName>
</protein>
<dbReference type="SUPFAM" id="SSF51556">
    <property type="entry name" value="Metallo-dependent hydrolases"/>
    <property type="match status" value="1"/>
</dbReference>
<dbReference type="InterPro" id="IPR006330">
    <property type="entry name" value="Ado/ade_deaminase"/>
</dbReference>
<comment type="cofactor">
    <cofactor evidence="1">
        <name>Zn(2+)</name>
        <dbReference type="ChEBI" id="CHEBI:29105"/>
    </cofactor>
</comment>
<dbReference type="PROSITE" id="PS00485">
    <property type="entry name" value="A_DEAMINASE"/>
    <property type="match status" value="1"/>
</dbReference>
<gene>
    <name evidence="7" type="ORF">AOZ06_42235</name>
</gene>
<organism evidence="7 8">
    <name type="scientific">Kibdelosporangium phytohabitans</name>
    <dbReference type="NCBI Taxonomy" id="860235"/>
    <lineage>
        <taxon>Bacteria</taxon>
        <taxon>Bacillati</taxon>
        <taxon>Actinomycetota</taxon>
        <taxon>Actinomycetes</taxon>
        <taxon>Pseudonocardiales</taxon>
        <taxon>Pseudonocardiaceae</taxon>
        <taxon>Kibdelosporangium</taxon>
    </lineage>
</organism>
<dbReference type="GO" id="GO:0046872">
    <property type="term" value="F:metal ion binding"/>
    <property type="evidence" value="ECO:0007669"/>
    <property type="project" value="UniProtKB-KW"/>
</dbReference>
<evidence type="ECO:0000256" key="4">
    <source>
        <dbReference type="ARBA" id="ARBA00022801"/>
    </source>
</evidence>
<evidence type="ECO:0000313" key="8">
    <source>
        <dbReference type="Proteomes" id="UP000063699"/>
    </source>
</evidence>
<dbReference type="KEGG" id="kphy:AOZ06_42235"/>
<name>A0A0N9IIX5_9PSEU</name>
<evidence type="ECO:0000256" key="1">
    <source>
        <dbReference type="ARBA" id="ARBA00001947"/>
    </source>
</evidence>
<evidence type="ECO:0000259" key="6">
    <source>
        <dbReference type="Pfam" id="PF00962"/>
    </source>
</evidence>